<sequence>MKQLTQNCNVTKEDWLEADVIAQRVYITTCCSKNEGPSVVALTPTQAHELAEWLEQAALEAEAYDD</sequence>
<protein>
    <submittedName>
        <fullName evidence="1">Uncharacterized protein</fullName>
    </submittedName>
</protein>
<reference evidence="1 2" key="1">
    <citation type="submission" date="2018-01" db="EMBL/GenBank/DDBJ databases">
        <title>Genome of phiNV3, a phiKMVvirus-like phage infecting Pseudomonas agarici.</title>
        <authorList>
            <person name="Storey N.H."/>
        </authorList>
    </citation>
    <scope>NUCLEOTIDE SEQUENCE [LARGE SCALE GENOMIC DNA]</scope>
</reference>
<accession>A0A2P0ZLL6</accession>
<proteinExistence type="predicted"/>
<name>A0A2P0ZLL6_9CAUD</name>
<keyword evidence="2" id="KW-1185">Reference proteome</keyword>
<dbReference type="Proteomes" id="UP000240855">
    <property type="component" value="Segment"/>
</dbReference>
<dbReference type="EMBL" id="MG845683">
    <property type="protein sequence ID" value="AVH86158.1"/>
    <property type="molecule type" value="Genomic_DNA"/>
</dbReference>
<evidence type="ECO:0000313" key="2">
    <source>
        <dbReference type="Proteomes" id="UP000240855"/>
    </source>
</evidence>
<evidence type="ECO:0000313" key="1">
    <source>
        <dbReference type="EMBL" id="AVH86158.1"/>
    </source>
</evidence>
<gene>
    <name evidence="1" type="ORF">phiNV3_p18</name>
</gene>
<organism evidence="1 2">
    <name type="scientific">Pseudomonas phage phiNV3</name>
    <dbReference type="NCBI Taxonomy" id="2079544"/>
    <lineage>
        <taxon>Viruses</taxon>
        <taxon>Duplodnaviria</taxon>
        <taxon>Heunggongvirae</taxon>
        <taxon>Uroviricota</taxon>
        <taxon>Caudoviricetes</taxon>
        <taxon>Autographivirales</taxon>
        <taxon>Autoscriptoviridae</taxon>
        <taxon>Krylovirinae</taxon>
        <taxon>Kirikabuvirus</taxon>
        <taxon>Kirikabuvirus NV3</taxon>
    </lineage>
</organism>